<gene>
    <name evidence="2" type="ORF">H8B21_03045</name>
</gene>
<evidence type="ECO:0000313" key="2">
    <source>
        <dbReference type="EMBL" id="MBD1420538.1"/>
    </source>
</evidence>
<keyword evidence="1" id="KW-0812">Transmembrane</keyword>
<evidence type="ECO:0000313" key="3">
    <source>
        <dbReference type="Proteomes" id="UP000651112"/>
    </source>
</evidence>
<dbReference type="Gene3D" id="2.40.50.420">
    <property type="entry name" value="Envelope glycoprotein gp160, DUF2291, alpha/beta domain"/>
    <property type="match status" value="1"/>
</dbReference>
<dbReference type="Proteomes" id="UP000651112">
    <property type="component" value="Unassembled WGS sequence"/>
</dbReference>
<feature type="transmembrane region" description="Helical" evidence="1">
    <location>
        <begin position="15"/>
        <end position="34"/>
    </location>
</feature>
<dbReference type="SUPFAM" id="SSF141318">
    <property type="entry name" value="TM0957-like"/>
    <property type="match status" value="1"/>
</dbReference>
<name>A0ABR7XMY6_9SPHI</name>
<dbReference type="Gene3D" id="1.10.10.1260">
    <property type="entry name" value="Envelope glycoprotein gp160, DUF2291, helical domain"/>
    <property type="match status" value="1"/>
</dbReference>
<reference evidence="2 3" key="1">
    <citation type="submission" date="2020-08" db="EMBL/GenBank/DDBJ databases">
        <title>Sphingobacterium sp. DN00404 isolated from aquaculture water.</title>
        <authorList>
            <person name="Zhang M."/>
        </authorList>
    </citation>
    <scope>NUCLEOTIDE SEQUENCE [LARGE SCALE GENOMIC DNA]</scope>
    <source>
        <strain evidence="2 3">KCTC 42746</strain>
    </source>
</reference>
<keyword evidence="3" id="KW-1185">Reference proteome</keyword>
<evidence type="ECO:0000256" key="1">
    <source>
        <dbReference type="SAM" id="Phobius"/>
    </source>
</evidence>
<dbReference type="EMBL" id="JACNYL010000001">
    <property type="protein sequence ID" value="MBD1420538.1"/>
    <property type="molecule type" value="Genomic_DNA"/>
</dbReference>
<keyword evidence="1" id="KW-0472">Membrane</keyword>
<keyword evidence="1" id="KW-1133">Transmembrane helix</keyword>
<dbReference type="RefSeq" id="WP_190312295.1">
    <property type="nucleotide sequence ID" value="NZ_JACNYL010000001.1"/>
</dbReference>
<comment type="caution">
    <text evidence="2">The sequence shown here is derived from an EMBL/GenBank/DDBJ whole genome shotgun (WGS) entry which is preliminary data.</text>
</comment>
<proteinExistence type="predicted"/>
<sequence length="219" mass="24259">MEKSDNGIPPKKRKMLVYGIVGLIGLFLLYHSFYAVPLDSRAKDVADGDMEKVVAAYFSQTLPTTLAQAPEPCGLLKTLSAEENRSWTQYGKQTNIGSRYYFLIKGEGVISEIEKDFINVAFGEGAETCSLRISTVYIFGNEIRDASGKLLLQDVGELSKFNAISELINKKVRDEVVPEFLKQAQVGKKVQVDGAFALNKRIGVSKDFEVVPIQLQVID</sequence>
<dbReference type="InterPro" id="IPR036215">
    <property type="entry name" value="TM0957-like_sf"/>
</dbReference>
<organism evidence="2 3">
    <name type="scientific">Sphingobacterium chuzhouense</name>
    <dbReference type="NCBI Taxonomy" id="1742264"/>
    <lineage>
        <taxon>Bacteria</taxon>
        <taxon>Pseudomonadati</taxon>
        <taxon>Bacteroidota</taxon>
        <taxon>Sphingobacteriia</taxon>
        <taxon>Sphingobacteriales</taxon>
        <taxon>Sphingobacteriaceae</taxon>
        <taxon>Sphingobacterium</taxon>
    </lineage>
</organism>
<accession>A0ABR7XMY6</accession>
<protein>
    <submittedName>
        <fullName evidence="2">DUF2291 family protein</fullName>
    </submittedName>
</protein>
<dbReference type="InterPro" id="IPR014582">
    <property type="entry name" value="UCP033535_lipo"/>
</dbReference>
<dbReference type="Pfam" id="PF10054">
    <property type="entry name" value="DUF2291"/>
    <property type="match status" value="1"/>
</dbReference>